<dbReference type="Gene3D" id="4.10.280.10">
    <property type="entry name" value="Helix-loop-helix DNA-binding domain"/>
    <property type="match status" value="1"/>
</dbReference>
<dbReference type="InterPro" id="IPR011598">
    <property type="entry name" value="bHLH_dom"/>
</dbReference>
<evidence type="ECO:0000256" key="5">
    <source>
        <dbReference type="SAM" id="MobiDB-lite"/>
    </source>
</evidence>
<evidence type="ECO:0000256" key="3">
    <source>
        <dbReference type="ARBA" id="ARBA00023163"/>
    </source>
</evidence>
<evidence type="ECO:0000259" key="6">
    <source>
        <dbReference type="PROSITE" id="PS50888"/>
    </source>
</evidence>
<keyword evidence="3" id="KW-0804">Transcription</keyword>
<evidence type="ECO:0000256" key="4">
    <source>
        <dbReference type="ARBA" id="ARBA00023242"/>
    </source>
</evidence>
<feature type="compositionally biased region" description="Polar residues" evidence="5">
    <location>
        <begin position="1"/>
        <end position="15"/>
    </location>
</feature>
<dbReference type="RefSeq" id="XP_031562284.1">
    <property type="nucleotide sequence ID" value="XM_031706424.1"/>
</dbReference>
<dbReference type="Pfam" id="PF00010">
    <property type="entry name" value="HLH"/>
    <property type="match status" value="1"/>
</dbReference>
<keyword evidence="4" id="KW-0539">Nucleus</keyword>
<feature type="compositionally biased region" description="Polar residues" evidence="5">
    <location>
        <begin position="157"/>
        <end position="172"/>
    </location>
</feature>
<evidence type="ECO:0000313" key="7">
    <source>
        <dbReference type="Proteomes" id="UP000515163"/>
    </source>
</evidence>
<name>A0A6P8I125_ACTTE</name>
<evidence type="ECO:0000256" key="1">
    <source>
        <dbReference type="ARBA" id="ARBA00004123"/>
    </source>
</evidence>
<dbReference type="SMART" id="SM00353">
    <property type="entry name" value="HLH"/>
    <property type="match status" value="1"/>
</dbReference>
<dbReference type="PROSITE" id="PS50888">
    <property type="entry name" value="BHLH"/>
    <property type="match status" value="1"/>
</dbReference>
<dbReference type="RefSeq" id="XP_031562276.1">
    <property type="nucleotide sequence ID" value="XM_031706416.1"/>
</dbReference>
<accession>A0A6P8I125</accession>
<dbReference type="InterPro" id="IPR036638">
    <property type="entry name" value="HLH_DNA-bd_sf"/>
</dbReference>
<sequence>MADQFTKSFTGTKVSKTSHKHLLERHRRARINNSLNELKHLILSSLHHDHPQTYEEKASERMDKADVLDLTVEFLQDNKQAAVNNGIRAERLSREYKNDSALYHRMPAPPLFVPYCYPRMDGEYLVFPSATHPLYNGWSIPPYLESPLASSDPPSPIQLSANQIDGKQQPMNESESSESKSTKKDVWRPW</sequence>
<dbReference type="SUPFAM" id="SSF47459">
    <property type="entry name" value="HLH, helix-loop-helix DNA-binding domain"/>
    <property type="match status" value="1"/>
</dbReference>
<proteinExistence type="predicted"/>
<dbReference type="GO" id="GO:0046983">
    <property type="term" value="F:protein dimerization activity"/>
    <property type="evidence" value="ECO:0007669"/>
    <property type="project" value="InterPro"/>
</dbReference>
<dbReference type="Proteomes" id="UP000515163">
    <property type="component" value="Unplaced"/>
</dbReference>
<keyword evidence="7" id="KW-1185">Reference proteome</keyword>
<reference evidence="8 9" key="1">
    <citation type="submission" date="2025-04" db="UniProtKB">
        <authorList>
            <consortium name="RefSeq"/>
        </authorList>
    </citation>
    <scope>IDENTIFICATION</scope>
    <source>
        <tissue evidence="8 9">Tentacle</tissue>
    </source>
</reference>
<dbReference type="GO" id="GO:0005634">
    <property type="term" value="C:nucleus"/>
    <property type="evidence" value="ECO:0007669"/>
    <property type="project" value="UniProtKB-SubCell"/>
</dbReference>
<dbReference type="OrthoDB" id="5970435at2759"/>
<dbReference type="InterPro" id="IPR050370">
    <property type="entry name" value="HES_HEY"/>
</dbReference>
<protein>
    <submittedName>
        <fullName evidence="8 9">Transcription factor HES-2-like isoform X1</fullName>
    </submittedName>
</protein>
<organism evidence="7 9">
    <name type="scientific">Actinia tenebrosa</name>
    <name type="common">Australian red waratah sea anemone</name>
    <dbReference type="NCBI Taxonomy" id="6105"/>
    <lineage>
        <taxon>Eukaryota</taxon>
        <taxon>Metazoa</taxon>
        <taxon>Cnidaria</taxon>
        <taxon>Anthozoa</taxon>
        <taxon>Hexacorallia</taxon>
        <taxon>Actiniaria</taxon>
        <taxon>Actiniidae</taxon>
        <taxon>Actinia</taxon>
    </lineage>
</organism>
<comment type="subcellular location">
    <subcellularLocation>
        <location evidence="1">Nucleus</location>
    </subcellularLocation>
</comment>
<dbReference type="KEGG" id="aten:116298067"/>
<evidence type="ECO:0000313" key="9">
    <source>
        <dbReference type="RefSeq" id="XP_031562284.1"/>
    </source>
</evidence>
<feature type="region of interest" description="Disordered" evidence="5">
    <location>
        <begin position="147"/>
        <end position="190"/>
    </location>
</feature>
<keyword evidence="2" id="KW-0805">Transcription regulation</keyword>
<feature type="domain" description="BHLH" evidence="6">
    <location>
        <begin position="15"/>
        <end position="78"/>
    </location>
</feature>
<evidence type="ECO:0000313" key="8">
    <source>
        <dbReference type="RefSeq" id="XP_031562276.1"/>
    </source>
</evidence>
<feature type="compositionally biased region" description="Basic and acidic residues" evidence="5">
    <location>
        <begin position="177"/>
        <end position="190"/>
    </location>
</feature>
<dbReference type="PANTHER" id="PTHR10985">
    <property type="entry name" value="BASIC HELIX-LOOP-HELIX TRANSCRIPTION FACTOR, HES-RELATED"/>
    <property type="match status" value="1"/>
</dbReference>
<dbReference type="GeneID" id="116298067"/>
<evidence type="ECO:0000256" key="2">
    <source>
        <dbReference type="ARBA" id="ARBA00023015"/>
    </source>
</evidence>
<gene>
    <name evidence="8 9" type="primary">LOC116298067</name>
</gene>
<feature type="region of interest" description="Disordered" evidence="5">
    <location>
        <begin position="1"/>
        <end position="22"/>
    </location>
</feature>
<dbReference type="AlphaFoldDB" id="A0A6P8I125"/>